<keyword evidence="6 10" id="KW-0472">Membrane</keyword>
<evidence type="ECO:0000313" key="13">
    <source>
        <dbReference type="Proteomes" id="UP000494163"/>
    </source>
</evidence>
<evidence type="ECO:0000313" key="12">
    <source>
        <dbReference type="EMBL" id="ALC49571.1"/>
    </source>
</evidence>
<feature type="transmembrane region" description="Helical" evidence="10">
    <location>
        <begin position="572"/>
        <end position="589"/>
    </location>
</feature>
<dbReference type="Gene3D" id="2.60.40.10">
    <property type="entry name" value="Immunoglobulins"/>
    <property type="match status" value="1"/>
</dbReference>
<evidence type="ECO:0000256" key="7">
    <source>
        <dbReference type="ARBA" id="ARBA00023157"/>
    </source>
</evidence>
<dbReference type="SUPFAM" id="SSF49265">
    <property type="entry name" value="Fibronectin type III"/>
    <property type="match status" value="1"/>
</dbReference>
<keyword evidence="8" id="KW-0675">Receptor</keyword>
<accession>A0A0M4ENI6</accession>
<keyword evidence="5 10" id="KW-1133">Transmembrane helix</keyword>
<dbReference type="InterPro" id="IPR036116">
    <property type="entry name" value="FN3_sf"/>
</dbReference>
<dbReference type="OMA" id="CLEWSAK"/>
<reference evidence="12 13" key="1">
    <citation type="submission" date="2015-08" db="EMBL/GenBank/DDBJ databases">
        <title>Ancestral chromatin configuration constrains chromatin evolution on differentiating sex chromosomes in Drosophila.</title>
        <authorList>
            <person name="Zhou Q."/>
            <person name="Bachtrog D."/>
        </authorList>
    </citation>
    <scope>NUCLEOTIDE SEQUENCE [LARGE SCALE GENOMIC DNA]</scope>
    <source>
        <tissue evidence="12">Whole larvae</tissue>
    </source>
</reference>
<dbReference type="Proteomes" id="UP000494163">
    <property type="component" value="Chromosome X"/>
</dbReference>
<dbReference type="GO" id="GO:0016020">
    <property type="term" value="C:membrane"/>
    <property type="evidence" value="ECO:0007669"/>
    <property type="project" value="UniProtKB-SubCell"/>
</dbReference>
<protein>
    <submittedName>
        <fullName evidence="12">Et</fullName>
    </submittedName>
</protein>
<feature type="signal peptide" evidence="11">
    <location>
        <begin position="1"/>
        <end position="30"/>
    </location>
</feature>
<evidence type="ECO:0000256" key="4">
    <source>
        <dbReference type="ARBA" id="ARBA00022737"/>
    </source>
</evidence>
<keyword evidence="2 10" id="KW-0812">Transmembrane</keyword>
<dbReference type="OrthoDB" id="6381660at2759"/>
<dbReference type="PROSITE" id="PS01353">
    <property type="entry name" value="HEMATOPO_REC_L_F2"/>
    <property type="match status" value="1"/>
</dbReference>
<gene>
    <name evidence="12" type="ORF">Dbus_chrXg1427</name>
</gene>
<evidence type="ECO:0000256" key="1">
    <source>
        <dbReference type="ARBA" id="ARBA00004479"/>
    </source>
</evidence>
<evidence type="ECO:0000256" key="9">
    <source>
        <dbReference type="ARBA" id="ARBA00023180"/>
    </source>
</evidence>
<evidence type="ECO:0000256" key="8">
    <source>
        <dbReference type="ARBA" id="ARBA00023170"/>
    </source>
</evidence>
<sequence>MAYRKMCKHRRNNCWLIPLLAVWLVSSQRGFEVNGDSVDQRFELTTSRAGLRVGDSYNITCRARSAKDLADTCNGNVSTLSIVRSDKPHAKLTVHIINETAVYYEKRHAEAKAPLLYWFKCNCHGQNVANSKFAVGVPISIDNLNCSFNDLLLNATLNCSFDRQKAIDEVDPETKFQLEYAGQRYDCQKDVVNESLTRELCVVPAANFIKFQQRYQLKLHMLDMLGNQSYDFERSRAELILLPRPQALSSSRNENGTICVRWKDPQLTNHILYTMEWQLRLQSQSLADADQLQPKSNYTVTKLTETLLEICLHHIPLAYHNYTLHVQRRYEHSKARWSPSVGYSFRSAATAPKRPPLVWPDGFQLQQEQNQQQLRVFWQQLQPAEYNGPDFGYELNISDSQGQLVSQPQVEWQANMAIIRQLKKTSSGPYMLHIWSRNAEGRSPQSSKLHIPGSWEQAEQRMPSQLRLHKDKHAPSLTWDAPKHHDQLQGYMLFWCASNVTQRNRCNDTVAIGAKQLPLQPAAYVNDSRLLDDSYEWAVAARYSGSELSGGTAWLEWDRSGRSHDQLNYRTLQGIVALLVLGCCFYFGFQRYEKMKSIEVVLPEGILQDQRELKSSIVCFPRITGYTQALTSVAPIQPAVLSTEMGTEVLTKMELELELAEKSLLLPAAVTDCGQYTSMLPLKTTQLQSSGYVQLPPIRRTP</sequence>
<feature type="chain" id="PRO_5005793630" evidence="11">
    <location>
        <begin position="31"/>
        <end position="702"/>
    </location>
</feature>
<dbReference type="InterPro" id="IPR003529">
    <property type="entry name" value="Hematopoietin_rcpt_Gp130_CS"/>
</dbReference>
<organism evidence="12 13">
    <name type="scientific">Drosophila busckii</name>
    <name type="common">Fruit fly</name>
    <dbReference type="NCBI Taxonomy" id="30019"/>
    <lineage>
        <taxon>Eukaryota</taxon>
        <taxon>Metazoa</taxon>
        <taxon>Ecdysozoa</taxon>
        <taxon>Arthropoda</taxon>
        <taxon>Hexapoda</taxon>
        <taxon>Insecta</taxon>
        <taxon>Pterygota</taxon>
        <taxon>Neoptera</taxon>
        <taxon>Endopterygota</taxon>
        <taxon>Diptera</taxon>
        <taxon>Brachycera</taxon>
        <taxon>Muscomorpha</taxon>
        <taxon>Ephydroidea</taxon>
        <taxon>Drosophilidae</taxon>
        <taxon>Drosophila</taxon>
    </lineage>
</organism>
<evidence type="ECO:0000256" key="5">
    <source>
        <dbReference type="ARBA" id="ARBA00022989"/>
    </source>
</evidence>
<dbReference type="GO" id="GO:0004896">
    <property type="term" value="F:cytokine receptor activity"/>
    <property type="evidence" value="ECO:0007669"/>
    <property type="project" value="InterPro"/>
</dbReference>
<keyword evidence="3 11" id="KW-0732">Signal</keyword>
<dbReference type="InterPro" id="IPR013783">
    <property type="entry name" value="Ig-like_fold"/>
</dbReference>
<evidence type="ECO:0000256" key="11">
    <source>
        <dbReference type="SAM" id="SignalP"/>
    </source>
</evidence>
<keyword evidence="4" id="KW-0677">Repeat</keyword>
<keyword evidence="7" id="KW-1015">Disulfide bond</keyword>
<evidence type="ECO:0000256" key="6">
    <source>
        <dbReference type="ARBA" id="ARBA00023136"/>
    </source>
</evidence>
<comment type="subcellular location">
    <subcellularLocation>
        <location evidence="1">Membrane</location>
        <topology evidence="1">Single-pass type I membrane protein</topology>
    </subcellularLocation>
</comment>
<dbReference type="AlphaFoldDB" id="A0A0M4ENI6"/>
<dbReference type="STRING" id="30019.A0A0M4ENI6"/>
<keyword evidence="9" id="KW-0325">Glycoprotein</keyword>
<dbReference type="EMBL" id="CP012528">
    <property type="protein sequence ID" value="ALC49571.1"/>
    <property type="molecule type" value="Genomic_DNA"/>
</dbReference>
<keyword evidence="13" id="KW-1185">Reference proteome</keyword>
<name>A0A0M4ENI6_DROBS</name>
<proteinExistence type="predicted"/>
<evidence type="ECO:0000256" key="2">
    <source>
        <dbReference type="ARBA" id="ARBA00022692"/>
    </source>
</evidence>
<evidence type="ECO:0000256" key="10">
    <source>
        <dbReference type="SAM" id="Phobius"/>
    </source>
</evidence>
<evidence type="ECO:0000256" key="3">
    <source>
        <dbReference type="ARBA" id="ARBA00022729"/>
    </source>
</evidence>